<dbReference type="Proteomes" id="UP001367508">
    <property type="component" value="Unassembled WGS sequence"/>
</dbReference>
<gene>
    <name evidence="1" type="ORF">VNO77_33869</name>
</gene>
<sequence>MDRSSTPVAPVRAQSLQVAPLQARRKTGFTNSNMLARAPPGFHNRWSAVLTYWDNEKDLILVFVEMLNTVHEFRLKIQASWKRMK</sequence>
<accession>A0AAN9KE59</accession>
<organism evidence="1 2">
    <name type="scientific">Canavalia gladiata</name>
    <name type="common">Sword bean</name>
    <name type="synonym">Dolichos gladiatus</name>
    <dbReference type="NCBI Taxonomy" id="3824"/>
    <lineage>
        <taxon>Eukaryota</taxon>
        <taxon>Viridiplantae</taxon>
        <taxon>Streptophyta</taxon>
        <taxon>Embryophyta</taxon>
        <taxon>Tracheophyta</taxon>
        <taxon>Spermatophyta</taxon>
        <taxon>Magnoliopsida</taxon>
        <taxon>eudicotyledons</taxon>
        <taxon>Gunneridae</taxon>
        <taxon>Pentapetalae</taxon>
        <taxon>rosids</taxon>
        <taxon>fabids</taxon>
        <taxon>Fabales</taxon>
        <taxon>Fabaceae</taxon>
        <taxon>Papilionoideae</taxon>
        <taxon>50 kb inversion clade</taxon>
        <taxon>NPAAA clade</taxon>
        <taxon>indigoferoid/millettioid clade</taxon>
        <taxon>Phaseoleae</taxon>
        <taxon>Canavalia</taxon>
    </lineage>
</organism>
<name>A0AAN9KE59_CANGL</name>
<evidence type="ECO:0000313" key="1">
    <source>
        <dbReference type="EMBL" id="KAK7315329.1"/>
    </source>
</evidence>
<dbReference type="EMBL" id="JAYMYQ010000008">
    <property type="protein sequence ID" value="KAK7315329.1"/>
    <property type="molecule type" value="Genomic_DNA"/>
</dbReference>
<comment type="caution">
    <text evidence="1">The sequence shown here is derived from an EMBL/GenBank/DDBJ whole genome shotgun (WGS) entry which is preliminary data.</text>
</comment>
<dbReference type="AlphaFoldDB" id="A0AAN9KE59"/>
<protein>
    <submittedName>
        <fullName evidence="1">Uncharacterized protein</fullName>
    </submittedName>
</protein>
<keyword evidence="2" id="KW-1185">Reference proteome</keyword>
<reference evidence="1 2" key="1">
    <citation type="submission" date="2024-01" db="EMBL/GenBank/DDBJ databases">
        <title>The genomes of 5 underutilized Papilionoideae crops provide insights into root nodulation and disease resistanc.</title>
        <authorList>
            <person name="Jiang F."/>
        </authorList>
    </citation>
    <scope>NUCLEOTIDE SEQUENCE [LARGE SCALE GENOMIC DNA]</scope>
    <source>
        <strain evidence="1">LVBAO_FW01</strain>
        <tissue evidence="1">Leaves</tissue>
    </source>
</reference>
<proteinExistence type="predicted"/>
<evidence type="ECO:0000313" key="2">
    <source>
        <dbReference type="Proteomes" id="UP001367508"/>
    </source>
</evidence>